<organism evidence="2 3">
    <name type="scientific">Psophocarpus tetragonolobus</name>
    <name type="common">Winged bean</name>
    <name type="synonym">Dolichos tetragonolobus</name>
    <dbReference type="NCBI Taxonomy" id="3891"/>
    <lineage>
        <taxon>Eukaryota</taxon>
        <taxon>Viridiplantae</taxon>
        <taxon>Streptophyta</taxon>
        <taxon>Embryophyta</taxon>
        <taxon>Tracheophyta</taxon>
        <taxon>Spermatophyta</taxon>
        <taxon>Magnoliopsida</taxon>
        <taxon>eudicotyledons</taxon>
        <taxon>Gunneridae</taxon>
        <taxon>Pentapetalae</taxon>
        <taxon>rosids</taxon>
        <taxon>fabids</taxon>
        <taxon>Fabales</taxon>
        <taxon>Fabaceae</taxon>
        <taxon>Papilionoideae</taxon>
        <taxon>50 kb inversion clade</taxon>
        <taxon>NPAAA clade</taxon>
        <taxon>indigoferoid/millettioid clade</taxon>
        <taxon>Phaseoleae</taxon>
        <taxon>Psophocarpus</taxon>
    </lineage>
</organism>
<feature type="region of interest" description="Disordered" evidence="1">
    <location>
        <begin position="172"/>
        <end position="199"/>
    </location>
</feature>
<keyword evidence="3" id="KW-1185">Reference proteome</keyword>
<evidence type="ECO:0000256" key="1">
    <source>
        <dbReference type="SAM" id="MobiDB-lite"/>
    </source>
</evidence>
<evidence type="ECO:0000313" key="2">
    <source>
        <dbReference type="EMBL" id="KAK7407239.1"/>
    </source>
</evidence>
<name>A0AAN9SVL4_PSOTE</name>
<evidence type="ECO:0000313" key="3">
    <source>
        <dbReference type="Proteomes" id="UP001386955"/>
    </source>
</evidence>
<reference evidence="2 3" key="1">
    <citation type="submission" date="2024-01" db="EMBL/GenBank/DDBJ databases">
        <title>The genomes of 5 underutilized Papilionoideae crops provide insights into root nodulation and disease resistanc.</title>
        <authorList>
            <person name="Jiang F."/>
        </authorList>
    </citation>
    <scope>NUCLEOTIDE SEQUENCE [LARGE SCALE GENOMIC DNA]</scope>
    <source>
        <strain evidence="2">DUOXIRENSHENG_FW03</strain>
        <tissue evidence="2">Leaves</tissue>
    </source>
</reference>
<proteinExistence type="predicted"/>
<sequence>MRLPVVRVTRGGVWSNGDMRSRFKQHHSGLRAEESLAKVDPQRVRRHHNPDFHEYTPNGQTNRVDKGGLKQEVSMAQVDNEIGSENPTCSHKAPTHMNWFIALCLSPLKEDDKEVHSTNDHCVWVRLEEIKLHEARSDVVGGAGFQEVVDAGEKERRLVAVWQEARRRSVDESELCRGSQRGGPDQEHSSTVVYPLLKH</sequence>
<accession>A0AAN9SVL4</accession>
<dbReference type="Proteomes" id="UP001386955">
    <property type="component" value="Unassembled WGS sequence"/>
</dbReference>
<dbReference type="AlphaFoldDB" id="A0AAN9SVL4"/>
<dbReference type="EMBL" id="JAYMYS010000002">
    <property type="protein sequence ID" value="KAK7407239.1"/>
    <property type="molecule type" value="Genomic_DNA"/>
</dbReference>
<gene>
    <name evidence="2" type="ORF">VNO78_08975</name>
</gene>
<protein>
    <submittedName>
        <fullName evidence="2">Uncharacterized protein</fullName>
    </submittedName>
</protein>
<comment type="caution">
    <text evidence="2">The sequence shown here is derived from an EMBL/GenBank/DDBJ whole genome shotgun (WGS) entry which is preliminary data.</text>
</comment>